<dbReference type="Pfam" id="PF00144">
    <property type="entry name" value="Beta-lactamase"/>
    <property type="match status" value="1"/>
</dbReference>
<dbReference type="Gene3D" id="3.40.710.10">
    <property type="entry name" value="DD-peptidase/beta-lactamase superfamily"/>
    <property type="match status" value="1"/>
</dbReference>
<dbReference type="InterPro" id="IPR001466">
    <property type="entry name" value="Beta-lactam-related"/>
</dbReference>
<protein>
    <submittedName>
        <fullName evidence="3">D-alanyl-D-alanine carboxypeptidase</fullName>
    </submittedName>
</protein>
<dbReference type="InterPro" id="IPR050491">
    <property type="entry name" value="AmpC-like"/>
</dbReference>
<keyword evidence="3" id="KW-0378">Hydrolase</keyword>
<feature type="signal peptide" evidence="1">
    <location>
        <begin position="1"/>
        <end position="38"/>
    </location>
</feature>
<dbReference type="AlphaFoldDB" id="A0A2N3V9I1"/>
<keyword evidence="3" id="KW-0645">Protease</keyword>
<evidence type="ECO:0000256" key="1">
    <source>
        <dbReference type="SAM" id="SignalP"/>
    </source>
</evidence>
<dbReference type="RefSeq" id="WP_101464755.1">
    <property type="nucleotide sequence ID" value="NZ_PJMW01000002.1"/>
</dbReference>
<dbReference type="PANTHER" id="PTHR46825">
    <property type="entry name" value="D-ALANYL-D-ALANINE-CARBOXYPEPTIDASE/ENDOPEPTIDASE AMPH"/>
    <property type="match status" value="1"/>
</dbReference>
<comment type="caution">
    <text evidence="3">The sequence shown here is derived from an EMBL/GenBank/DDBJ whole genome shotgun (WGS) entry which is preliminary data.</text>
</comment>
<name>A0A2N3V9I1_9NOCA</name>
<keyword evidence="1" id="KW-0732">Signal</keyword>
<gene>
    <name evidence="3" type="ORF">ATK86_2637</name>
</gene>
<dbReference type="EMBL" id="PJMW01000002">
    <property type="protein sequence ID" value="PKV78274.1"/>
    <property type="molecule type" value="Genomic_DNA"/>
</dbReference>
<dbReference type="OrthoDB" id="3174977at2"/>
<dbReference type="Proteomes" id="UP000233766">
    <property type="component" value="Unassembled WGS sequence"/>
</dbReference>
<evidence type="ECO:0000259" key="2">
    <source>
        <dbReference type="Pfam" id="PF00144"/>
    </source>
</evidence>
<keyword evidence="3" id="KW-0121">Carboxypeptidase</keyword>
<organism evidence="3 4">
    <name type="scientific">Nocardia fluminea</name>
    <dbReference type="NCBI Taxonomy" id="134984"/>
    <lineage>
        <taxon>Bacteria</taxon>
        <taxon>Bacillati</taxon>
        <taxon>Actinomycetota</taxon>
        <taxon>Actinomycetes</taxon>
        <taxon>Mycobacteriales</taxon>
        <taxon>Nocardiaceae</taxon>
        <taxon>Nocardia</taxon>
    </lineage>
</organism>
<evidence type="ECO:0000313" key="4">
    <source>
        <dbReference type="Proteomes" id="UP000233766"/>
    </source>
</evidence>
<reference evidence="3 4" key="1">
    <citation type="submission" date="2017-12" db="EMBL/GenBank/DDBJ databases">
        <title>Sequencing the genomes of 1000 Actinobacteria strains.</title>
        <authorList>
            <person name="Klenk H.-P."/>
        </authorList>
    </citation>
    <scope>NUCLEOTIDE SEQUENCE [LARGE SCALE GENOMIC DNA]</scope>
    <source>
        <strain evidence="3 4">DSM 44489</strain>
    </source>
</reference>
<evidence type="ECO:0000313" key="3">
    <source>
        <dbReference type="EMBL" id="PKV78274.1"/>
    </source>
</evidence>
<keyword evidence="4" id="KW-1185">Reference proteome</keyword>
<accession>A0A2N3V9I1</accession>
<dbReference type="GO" id="GO:0004180">
    <property type="term" value="F:carboxypeptidase activity"/>
    <property type="evidence" value="ECO:0007669"/>
    <property type="project" value="UniProtKB-KW"/>
</dbReference>
<sequence length="395" mass="41729">MQLNTTFSGRSRRAVAAGTGLLALLALTACGPGNSATAAQPERPEIRQALESVVQAGFPGAQAVITTAAGEQTVTAGFGDISTGAPIPDRAHVRIGSNTKSFVATVVMQLVAEGKVELDGPVERYLPGVVQGSGNDGNRITVRQLLQHTSGLPDYLAGGDPSLRAEPGTQQIEPDPEVIRLRHYSPAELVRIAMTMPPRHEPGARSVYTNTNYILLGMLIEQVTGSPAATEITTRIIEPLGLRDTYFPAPGDLGLRTPHPRGYQQIDGARIDFTDFDPSWGDTAGAMIATGSDVNRFFLALLDGKLLPAAQLEQMRQTVTFDRMPSAGYGLGLVEQTLSCGRKTVAHGGSIPGFDTRTGVTADGVAVTLTVNELPSSKEQNEVVERAFDAVVCAS</sequence>
<feature type="domain" description="Beta-lactamase-related" evidence="2">
    <location>
        <begin position="51"/>
        <end position="382"/>
    </location>
</feature>
<dbReference type="PANTHER" id="PTHR46825:SF7">
    <property type="entry name" value="D-ALANYL-D-ALANINE CARBOXYPEPTIDASE"/>
    <property type="match status" value="1"/>
</dbReference>
<dbReference type="InterPro" id="IPR012338">
    <property type="entry name" value="Beta-lactam/transpept-like"/>
</dbReference>
<proteinExistence type="predicted"/>
<feature type="chain" id="PRO_5014762343" evidence="1">
    <location>
        <begin position="39"/>
        <end position="395"/>
    </location>
</feature>
<dbReference type="SUPFAM" id="SSF56601">
    <property type="entry name" value="beta-lactamase/transpeptidase-like"/>
    <property type="match status" value="1"/>
</dbReference>